<dbReference type="InterPro" id="IPR011059">
    <property type="entry name" value="Metal-dep_hydrolase_composite"/>
</dbReference>
<dbReference type="GO" id="GO:0016810">
    <property type="term" value="F:hydrolase activity, acting on carbon-nitrogen (but not peptide) bonds"/>
    <property type="evidence" value="ECO:0007669"/>
    <property type="project" value="InterPro"/>
</dbReference>
<dbReference type="Gene3D" id="3.10.310.70">
    <property type="match status" value="1"/>
</dbReference>
<dbReference type="Gene3D" id="2.30.40.10">
    <property type="entry name" value="Urease, subunit C, domain 1"/>
    <property type="match status" value="1"/>
</dbReference>
<evidence type="ECO:0000313" key="1">
    <source>
        <dbReference type="EMBL" id="QKZ17141.1"/>
    </source>
</evidence>
<dbReference type="AlphaFoldDB" id="A0A7H8T137"/>
<dbReference type="Proteomes" id="UP000509418">
    <property type="component" value="Chromosome"/>
</dbReference>
<gene>
    <name evidence="1" type="ORF">HUT05_07035</name>
</gene>
<dbReference type="Gene3D" id="3.20.20.140">
    <property type="entry name" value="Metal-dependent hydrolases"/>
    <property type="match status" value="1"/>
</dbReference>
<dbReference type="EMBL" id="CP056041">
    <property type="protein sequence ID" value="QKZ17141.1"/>
    <property type="molecule type" value="Genomic_DNA"/>
</dbReference>
<keyword evidence="2" id="KW-1185">Reference proteome</keyword>
<evidence type="ECO:0000313" key="2">
    <source>
        <dbReference type="Proteomes" id="UP000509418"/>
    </source>
</evidence>
<name>A0A7H8T137_STRCX</name>
<evidence type="ECO:0008006" key="3">
    <source>
        <dbReference type="Google" id="ProtNLM"/>
    </source>
</evidence>
<organism evidence="1 2">
    <name type="scientific">Streptomyces chartreusis</name>
    <dbReference type="NCBI Taxonomy" id="1969"/>
    <lineage>
        <taxon>Bacteria</taxon>
        <taxon>Bacillati</taxon>
        <taxon>Actinomycetota</taxon>
        <taxon>Actinomycetes</taxon>
        <taxon>Kitasatosporales</taxon>
        <taxon>Streptomycetaceae</taxon>
        <taxon>Streptomyces</taxon>
    </lineage>
</organism>
<accession>A0A7H8T137</accession>
<proteinExistence type="predicted"/>
<protein>
    <recommendedName>
        <fullName evidence="3">Amidohydrolase family protein</fullName>
    </recommendedName>
</protein>
<sequence length="142" mass="15341">MSHELIYTYGEDLVDSWAKASDSILIPGAQVAAVGSKANVQSAASTGVEHQNLGGAAFIPGLIDARPHLMHFCAMDAPLVNITQARDRSDNVAAIRKKAEVVPAGEWILTTPIVEYRCFHRRSWHDLAEGALLDGPIRNIPS</sequence>
<dbReference type="RefSeq" id="WP_176574537.1">
    <property type="nucleotide sequence ID" value="NZ_CP056041.1"/>
</dbReference>
<reference evidence="1 2" key="1">
    <citation type="submission" date="2020-06" db="EMBL/GenBank/DDBJ databases">
        <title>Genome mining for natural products.</title>
        <authorList>
            <person name="Zhang B."/>
            <person name="Shi J."/>
            <person name="Ge H."/>
        </authorList>
    </citation>
    <scope>NUCLEOTIDE SEQUENCE [LARGE SCALE GENOMIC DNA]</scope>
    <source>
        <strain evidence="1 2">NA02069</strain>
    </source>
</reference>